<organism evidence="2 3">
    <name type="scientific">Candidatus Pseudomonas adelgestsugas</name>
    <dbReference type="NCBI Taxonomy" id="1302376"/>
    <lineage>
        <taxon>Bacteria</taxon>
        <taxon>Pseudomonadati</taxon>
        <taxon>Pseudomonadota</taxon>
        <taxon>Gammaproteobacteria</taxon>
        <taxon>Pseudomonadales</taxon>
        <taxon>Pseudomonadaceae</taxon>
        <taxon>Pseudomonas</taxon>
    </lineage>
</organism>
<dbReference type="Gene3D" id="3.40.50.720">
    <property type="entry name" value="NAD(P)-binding Rossmann-like Domain"/>
    <property type="match status" value="1"/>
</dbReference>
<evidence type="ECO:0000313" key="3">
    <source>
        <dbReference type="Proteomes" id="UP000288953"/>
    </source>
</evidence>
<dbReference type="InterPro" id="IPR050177">
    <property type="entry name" value="Lipid_A_modif_metabolic_enz"/>
</dbReference>
<protein>
    <submittedName>
        <fullName evidence="2">3 beta-hydroxysteroid dehydrogenase/Delta 5--&gt;4-isomerase</fullName>
    </submittedName>
</protein>
<dbReference type="Pfam" id="PF01370">
    <property type="entry name" value="Epimerase"/>
    <property type="match status" value="1"/>
</dbReference>
<evidence type="ECO:0000259" key="1">
    <source>
        <dbReference type="Pfam" id="PF01370"/>
    </source>
</evidence>
<name>A0ABX5R9M2_9PSED</name>
<dbReference type="SUPFAM" id="SSF51735">
    <property type="entry name" value="NAD(P)-binding Rossmann-fold domains"/>
    <property type="match status" value="1"/>
</dbReference>
<accession>A0ABX5R9M2</accession>
<proteinExistence type="predicted"/>
<feature type="domain" description="NAD-dependent epimerase/dehydratase" evidence="1">
    <location>
        <begin position="16"/>
        <end position="241"/>
    </location>
</feature>
<reference evidence="2 3" key="1">
    <citation type="journal article" date="2018" name="Genome Biol. Evol.">
        <title>Partnering With a Pest: Genomes of Hemlock Woolly Adelgid Symbionts Reveal Atypical Nutritional Provisioning Patterns in Dual-Obligate Bacteria.</title>
        <authorList>
            <person name="Weglarz K.M."/>
            <person name="Havill N.P."/>
            <person name="Burke G.R."/>
            <person name="von Dohlen C.D."/>
        </authorList>
    </citation>
    <scope>NUCLEOTIDE SEQUENCE [LARGE SCALE GENOMIC DNA]</scope>
    <source>
        <strain evidence="2 3">HWA_ENA</strain>
    </source>
</reference>
<evidence type="ECO:0000313" key="2">
    <source>
        <dbReference type="EMBL" id="QAX82011.1"/>
    </source>
</evidence>
<gene>
    <name evidence="2" type="ORF">C3B55_00687</name>
</gene>
<dbReference type="Proteomes" id="UP000288953">
    <property type="component" value="Chromosome"/>
</dbReference>
<dbReference type="InterPro" id="IPR001509">
    <property type="entry name" value="Epimerase_deHydtase"/>
</dbReference>
<dbReference type="EMBL" id="CP026512">
    <property type="protein sequence ID" value="QAX82011.1"/>
    <property type="molecule type" value="Genomic_DNA"/>
</dbReference>
<sequence>MLNDVNNHVVVKKPTILLTGGTGFVGCSVLRTLINLEYPVVNITRKNIIPTLHGVQNFLIGSLINEIDWKSFLSGVNVVIHAAGCAHVMYDIHRNQLQTFRKVNVDVTLKLARQAATAGIKRFIFISSIKVNGEETSARSAFTSFDIPMPLDDYGRSKHEAEQALLELAGRISMEVVIIRPVLVYGPGVKANFECMLSVVNKKLPLPFRAINNRRSLVFIDNLVDLICVCINHPAAKNRVFLVSDDDDLSIGQILEKLAVALHTSPYLFTVPKFLLNTAALLTGQKKILQRLCGSLQVDMTDTRERLSWTPPVSVDEAFAVTARYFQEQQAGKVNSCINSLVKMPI</sequence>
<dbReference type="PANTHER" id="PTHR43245:SF58">
    <property type="entry name" value="BLL5923 PROTEIN"/>
    <property type="match status" value="1"/>
</dbReference>
<dbReference type="PANTHER" id="PTHR43245">
    <property type="entry name" value="BIFUNCTIONAL POLYMYXIN RESISTANCE PROTEIN ARNA"/>
    <property type="match status" value="1"/>
</dbReference>
<dbReference type="InterPro" id="IPR036291">
    <property type="entry name" value="NAD(P)-bd_dom_sf"/>
</dbReference>
<dbReference type="RefSeq" id="WP_129211355.1">
    <property type="nucleotide sequence ID" value="NZ_CP026512.1"/>
</dbReference>
<keyword evidence="3" id="KW-1185">Reference proteome</keyword>